<evidence type="ECO:0000256" key="2">
    <source>
        <dbReference type="SAM" id="Phobius"/>
    </source>
</evidence>
<reference evidence="3 4" key="1">
    <citation type="journal article" date="2018" name="Sci. Rep.">
        <title>Raphidocelis subcapitata (=Pseudokirchneriella subcapitata) provides an insight into genome evolution and environmental adaptations in the Sphaeropleales.</title>
        <authorList>
            <person name="Suzuki S."/>
            <person name="Yamaguchi H."/>
            <person name="Nakajima N."/>
            <person name="Kawachi M."/>
        </authorList>
    </citation>
    <scope>NUCLEOTIDE SEQUENCE [LARGE SCALE GENOMIC DNA]</scope>
    <source>
        <strain evidence="3 4">NIES-35</strain>
    </source>
</reference>
<name>A0A2V0NL49_9CHLO</name>
<dbReference type="EMBL" id="BDRX01000003">
    <property type="protein sequence ID" value="GBF88114.1"/>
    <property type="molecule type" value="Genomic_DNA"/>
</dbReference>
<protein>
    <submittedName>
        <fullName evidence="3">Uncharacterized protein</fullName>
    </submittedName>
</protein>
<gene>
    <name evidence="3" type="ORF">Rsub_00826</name>
</gene>
<dbReference type="Proteomes" id="UP000247498">
    <property type="component" value="Unassembled WGS sequence"/>
</dbReference>
<evidence type="ECO:0000256" key="1">
    <source>
        <dbReference type="SAM" id="Coils"/>
    </source>
</evidence>
<keyword evidence="1" id="KW-0175">Coiled coil</keyword>
<evidence type="ECO:0000313" key="4">
    <source>
        <dbReference type="Proteomes" id="UP000247498"/>
    </source>
</evidence>
<sequence length="179" mass="18822">MAAAATVSRRKVAGVVAGGGLAVYGAYWASQAGVVTALERQREDLETKVFVSQSKARRAESDALETEALIGALRQQSDLDSAVASEIAAQLEAARAEVSRLEAAQQQRRDSAARAKREAAEAAARLEQLRLDAVQFKADASKADAALGIAAAEVAAARQRMSNPLKHPLVAQWRGGGKT</sequence>
<dbReference type="AlphaFoldDB" id="A0A2V0NL49"/>
<keyword evidence="2" id="KW-1133">Transmembrane helix</keyword>
<dbReference type="OrthoDB" id="10416004at2759"/>
<dbReference type="InParanoid" id="A0A2V0NL49"/>
<keyword evidence="2" id="KW-0472">Membrane</keyword>
<feature type="transmembrane region" description="Helical" evidence="2">
    <location>
        <begin position="12"/>
        <end position="30"/>
    </location>
</feature>
<organism evidence="3 4">
    <name type="scientific">Raphidocelis subcapitata</name>
    <dbReference type="NCBI Taxonomy" id="307507"/>
    <lineage>
        <taxon>Eukaryota</taxon>
        <taxon>Viridiplantae</taxon>
        <taxon>Chlorophyta</taxon>
        <taxon>core chlorophytes</taxon>
        <taxon>Chlorophyceae</taxon>
        <taxon>CS clade</taxon>
        <taxon>Sphaeropleales</taxon>
        <taxon>Selenastraceae</taxon>
        <taxon>Raphidocelis</taxon>
    </lineage>
</organism>
<evidence type="ECO:0000313" key="3">
    <source>
        <dbReference type="EMBL" id="GBF88114.1"/>
    </source>
</evidence>
<comment type="caution">
    <text evidence="3">The sequence shown here is derived from an EMBL/GenBank/DDBJ whole genome shotgun (WGS) entry which is preliminary data.</text>
</comment>
<feature type="coiled-coil region" evidence="1">
    <location>
        <begin position="84"/>
        <end position="139"/>
    </location>
</feature>
<keyword evidence="2" id="KW-0812">Transmembrane</keyword>
<proteinExistence type="predicted"/>
<accession>A0A2V0NL49</accession>
<keyword evidence="4" id="KW-1185">Reference proteome</keyword>